<evidence type="ECO:0000313" key="1">
    <source>
        <dbReference type="EMBL" id="KAG6947122.1"/>
    </source>
</evidence>
<dbReference type="Proteomes" id="UP000709295">
    <property type="component" value="Unassembled WGS sequence"/>
</dbReference>
<keyword evidence="2" id="KW-1185">Reference proteome</keyword>
<organism evidence="1 2">
    <name type="scientific">Phytophthora aleatoria</name>
    <dbReference type="NCBI Taxonomy" id="2496075"/>
    <lineage>
        <taxon>Eukaryota</taxon>
        <taxon>Sar</taxon>
        <taxon>Stramenopiles</taxon>
        <taxon>Oomycota</taxon>
        <taxon>Peronosporomycetes</taxon>
        <taxon>Peronosporales</taxon>
        <taxon>Peronosporaceae</taxon>
        <taxon>Phytophthora</taxon>
    </lineage>
</organism>
<name>A0A8J5IDQ3_9STRA</name>
<gene>
    <name evidence="1" type="ORF">JG688_00015676</name>
</gene>
<protein>
    <submittedName>
        <fullName evidence="1">Uncharacterized protein</fullName>
    </submittedName>
</protein>
<reference evidence="1" key="1">
    <citation type="submission" date="2021-01" db="EMBL/GenBank/DDBJ databases">
        <title>Phytophthora aleatoria, a newly-described species from Pinus radiata is distinct from Phytophthora cactorum isolates based on comparative genomics.</title>
        <authorList>
            <person name="Mcdougal R."/>
            <person name="Panda P."/>
            <person name="Williams N."/>
            <person name="Studholme D.J."/>
        </authorList>
    </citation>
    <scope>NUCLEOTIDE SEQUENCE</scope>
    <source>
        <strain evidence="1">NZFS 4037</strain>
    </source>
</reference>
<sequence length="211" mass="23066">MVVNVVGFAVVRPPSTTELSPMNVSYRKTVKNDTESGSDISTSSSELSWGSSASLQANLMDAQFQLLTAQIPAVSRLSSADMSALLLARLKELREERLNAPARDLLSRLHSRTVLIDVTNGDMQGGDVEFGRDGEEDLLPAADELVTQENLAVVSDGEDDTHPNDANADYDGPRLVSLYLLMAEHIGRGVTRTTFTFWFEVYGVYHCALEL</sequence>
<evidence type="ECO:0000313" key="2">
    <source>
        <dbReference type="Proteomes" id="UP000709295"/>
    </source>
</evidence>
<dbReference type="EMBL" id="JAENGY010001754">
    <property type="protein sequence ID" value="KAG6947122.1"/>
    <property type="molecule type" value="Genomic_DNA"/>
</dbReference>
<proteinExistence type="predicted"/>
<dbReference type="AlphaFoldDB" id="A0A8J5IDQ3"/>
<comment type="caution">
    <text evidence="1">The sequence shown here is derived from an EMBL/GenBank/DDBJ whole genome shotgun (WGS) entry which is preliminary data.</text>
</comment>
<accession>A0A8J5IDQ3</accession>